<comment type="caution">
    <text evidence="2">The sequence shown here is derived from an EMBL/GenBank/DDBJ whole genome shotgun (WGS) entry which is preliminary data.</text>
</comment>
<name>A0ABS9P0F8_9RHOB</name>
<dbReference type="InterPro" id="IPR002725">
    <property type="entry name" value="YgjP-like_metallopeptidase"/>
</dbReference>
<protein>
    <submittedName>
        <fullName evidence="2">M48 family metallopeptidase</fullName>
    </submittedName>
</protein>
<dbReference type="CDD" id="cd07344">
    <property type="entry name" value="M48_yhfN_like"/>
    <property type="match status" value="1"/>
</dbReference>
<dbReference type="RefSeq" id="WP_234163725.1">
    <property type="nucleotide sequence ID" value="NZ_JAKOEM010000019.1"/>
</dbReference>
<evidence type="ECO:0000313" key="3">
    <source>
        <dbReference type="Proteomes" id="UP001165279"/>
    </source>
</evidence>
<keyword evidence="3" id="KW-1185">Reference proteome</keyword>
<sequence>MGKHHLPGTPPVQLTLRRSARARRISLRVSQLDGRVTLTLPVGVSESEAMDFAESKSEWIRGHLARHTPRRQTGYGDLIPIEGVPTPLLPASGSRILWQAKELRVPEAAMGAGLHRFLRELARDRLAAACDFYAAELGRPYARISLRDTRSRWGSCTAEGALMFSWRLILTPPAVLRYVAAHEVAHLAEMNHSQRFWAEVTRIHGPYLEQRQWLRDNGAQLHSYLF</sequence>
<organism evidence="2 3">
    <name type="scientific">Ruegeria alba</name>
    <dbReference type="NCBI Taxonomy" id="2916756"/>
    <lineage>
        <taxon>Bacteria</taxon>
        <taxon>Pseudomonadati</taxon>
        <taxon>Pseudomonadota</taxon>
        <taxon>Alphaproteobacteria</taxon>
        <taxon>Rhodobacterales</taxon>
        <taxon>Roseobacteraceae</taxon>
        <taxon>Ruegeria</taxon>
    </lineage>
</organism>
<dbReference type="PANTHER" id="PTHR30399">
    <property type="entry name" value="UNCHARACTERIZED PROTEIN YGJP"/>
    <property type="match status" value="1"/>
</dbReference>
<dbReference type="InterPro" id="IPR053136">
    <property type="entry name" value="UTP_pyrophosphatase-like"/>
</dbReference>
<reference evidence="2" key="1">
    <citation type="submission" date="2022-02" db="EMBL/GenBank/DDBJ databases">
        <title>The genome sequence of Ruegeria sp. 1NDH52C.</title>
        <authorList>
            <person name="Du J."/>
        </authorList>
    </citation>
    <scope>NUCLEOTIDE SEQUENCE</scope>
    <source>
        <strain evidence="2">1NDH52C</strain>
    </source>
</reference>
<accession>A0ABS9P0F8</accession>
<evidence type="ECO:0000259" key="1">
    <source>
        <dbReference type="Pfam" id="PF01863"/>
    </source>
</evidence>
<dbReference type="PANTHER" id="PTHR30399:SF1">
    <property type="entry name" value="UTP PYROPHOSPHATASE"/>
    <property type="match status" value="1"/>
</dbReference>
<gene>
    <name evidence="2" type="ORF">MB818_17130</name>
</gene>
<proteinExistence type="predicted"/>
<dbReference type="Gene3D" id="3.30.2010.10">
    <property type="entry name" value="Metalloproteases ('zincins'), catalytic domain"/>
    <property type="match status" value="1"/>
</dbReference>
<dbReference type="Proteomes" id="UP001165279">
    <property type="component" value="Unassembled WGS sequence"/>
</dbReference>
<feature type="domain" description="YgjP-like metallopeptidase" evidence="1">
    <location>
        <begin position="23"/>
        <end position="216"/>
    </location>
</feature>
<dbReference type="Pfam" id="PF01863">
    <property type="entry name" value="YgjP-like"/>
    <property type="match status" value="1"/>
</dbReference>
<dbReference type="EMBL" id="JAKOEM010000019">
    <property type="protein sequence ID" value="MCG6559936.1"/>
    <property type="molecule type" value="Genomic_DNA"/>
</dbReference>
<evidence type="ECO:0000313" key="2">
    <source>
        <dbReference type="EMBL" id="MCG6559936.1"/>
    </source>
</evidence>